<dbReference type="SMART" id="SM00240">
    <property type="entry name" value="FHA"/>
    <property type="match status" value="1"/>
</dbReference>
<dbReference type="CDD" id="cd00060">
    <property type="entry name" value="FHA"/>
    <property type="match status" value="1"/>
</dbReference>
<dbReference type="PROSITE" id="PS50006">
    <property type="entry name" value="FHA_DOMAIN"/>
    <property type="match status" value="1"/>
</dbReference>
<dbReference type="InterPro" id="IPR050923">
    <property type="entry name" value="Cell_Proc_Reg/RNA_Proc"/>
</dbReference>
<evidence type="ECO:0000313" key="3">
    <source>
        <dbReference type="Proteomes" id="UP001163152"/>
    </source>
</evidence>
<dbReference type="Gene3D" id="2.60.200.20">
    <property type="match status" value="1"/>
</dbReference>
<dbReference type="RefSeq" id="WP_268611068.1">
    <property type="nucleotide sequence ID" value="NZ_CP113797.1"/>
</dbReference>
<dbReference type="InterPro" id="IPR000253">
    <property type="entry name" value="FHA_dom"/>
</dbReference>
<dbReference type="EMBL" id="CP113797">
    <property type="protein sequence ID" value="WAL61115.1"/>
    <property type="molecule type" value="Genomic_DNA"/>
</dbReference>
<organism evidence="2 3">
    <name type="scientific">Thermocoleostomius sinensis A174</name>
    <dbReference type="NCBI Taxonomy" id="2016057"/>
    <lineage>
        <taxon>Bacteria</taxon>
        <taxon>Bacillati</taxon>
        <taxon>Cyanobacteriota</taxon>
        <taxon>Cyanophyceae</taxon>
        <taxon>Oculatellales</taxon>
        <taxon>Oculatellaceae</taxon>
        <taxon>Thermocoleostomius</taxon>
    </lineage>
</organism>
<dbReference type="Pfam" id="PF00498">
    <property type="entry name" value="FHA"/>
    <property type="match status" value="1"/>
</dbReference>
<dbReference type="PANTHER" id="PTHR23308">
    <property type="entry name" value="NUCLEAR INHIBITOR OF PROTEIN PHOSPHATASE-1"/>
    <property type="match status" value="1"/>
</dbReference>
<evidence type="ECO:0000313" key="2">
    <source>
        <dbReference type="EMBL" id="WAL61115.1"/>
    </source>
</evidence>
<feature type="domain" description="FHA" evidence="1">
    <location>
        <begin position="115"/>
        <end position="164"/>
    </location>
</feature>
<accession>A0A9E9CBT5</accession>
<keyword evidence="3" id="KW-1185">Reference proteome</keyword>
<dbReference type="InterPro" id="IPR008984">
    <property type="entry name" value="SMAD_FHA_dom_sf"/>
</dbReference>
<evidence type="ECO:0000259" key="1">
    <source>
        <dbReference type="PROSITE" id="PS50006"/>
    </source>
</evidence>
<name>A0A9E9CBT5_9CYAN</name>
<gene>
    <name evidence="2" type="ORF">OXH18_03690</name>
</gene>
<reference evidence="2" key="1">
    <citation type="submission" date="2022-12" db="EMBL/GenBank/DDBJ databases">
        <title>Polyphasic identification of a Novel Hot-Spring Cyanobacterium Ocullathermofonsia sinensis gen nov. sp. nov. and Genomic Insights on its Adaptations to the Thermal Habitat.</title>
        <authorList>
            <person name="Daroch M."/>
            <person name="Tang J."/>
            <person name="Jiang Y."/>
        </authorList>
    </citation>
    <scope>NUCLEOTIDE SEQUENCE</scope>
    <source>
        <strain evidence="2">PKUAC-SCTA174</strain>
    </source>
</reference>
<proteinExistence type="predicted"/>
<protein>
    <submittedName>
        <fullName evidence="2">FHA domain-containing protein</fullName>
    </submittedName>
</protein>
<dbReference type="KEGG" id="tsin:OXH18_03690"/>
<sequence length="204" mass="22643">MQWSVLDRSLGDHWIDSRFQPPYYKMLLNPSDSSSNCSNPSFQLLAHQPALSESLLDEYELEDVSALMAPVLKAPQRCQRSKRYIQAVTAGCVAFLATNAIEPHVTEVTPVSSSWLIGRSRVCAIQVPHKSVSRCHAVIGHYPSGFYITDLGSLNGTWVNEQRLNPADRTALKDGDLIQFGAVQVEFFLSIRGKMMGESEETIG</sequence>
<dbReference type="SUPFAM" id="SSF49879">
    <property type="entry name" value="SMAD/FHA domain"/>
    <property type="match status" value="1"/>
</dbReference>
<dbReference type="Proteomes" id="UP001163152">
    <property type="component" value="Chromosome"/>
</dbReference>
<dbReference type="AlphaFoldDB" id="A0A9E9CBT5"/>